<dbReference type="Proteomes" id="UP000467132">
    <property type="component" value="Unassembled WGS sequence"/>
</dbReference>
<dbReference type="EMBL" id="QXXA01000010">
    <property type="protein sequence ID" value="NBI07039.1"/>
    <property type="molecule type" value="Genomic_DNA"/>
</dbReference>
<dbReference type="OrthoDB" id="3199616at2"/>
<protein>
    <submittedName>
        <fullName evidence="2">Polysaccharide pyruvyl transferase family protein</fullName>
    </submittedName>
</protein>
<dbReference type="RefSeq" id="WP_160197516.1">
    <property type="nucleotide sequence ID" value="NZ_QXXA01000010.1"/>
</dbReference>
<dbReference type="InterPro" id="IPR007345">
    <property type="entry name" value="Polysacch_pyruvyl_Trfase"/>
</dbReference>
<dbReference type="SUPFAM" id="SSF53756">
    <property type="entry name" value="UDP-Glycosyltransferase/glycogen phosphorylase"/>
    <property type="match status" value="1"/>
</dbReference>
<feature type="domain" description="Polysaccharide pyruvyl transferase" evidence="1">
    <location>
        <begin position="17"/>
        <end position="346"/>
    </location>
</feature>
<dbReference type="PANTHER" id="PTHR36836">
    <property type="entry name" value="COLANIC ACID BIOSYNTHESIS PROTEIN WCAK"/>
    <property type="match status" value="1"/>
</dbReference>
<dbReference type="GO" id="GO:0016740">
    <property type="term" value="F:transferase activity"/>
    <property type="evidence" value="ECO:0007669"/>
    <property type="project" value="UniProtKB-KW"/>
</dbReference>
<organism evidence="2 3">
    <name type="scientific">Senegalia massiliensis</name>
    <dbReference type="NCBI Taxonomy" id="1720316"/>
    <lineage>
        <taxon>Bacteria</taxon>
        <taxon>Bacillati</taxon>
        <taxon>Bacillota</taxon>
        <taxon>Clostridia</taxon>
        <taxon>Eubacteriales</taxon>
        <taxon>Clostridiaceae</taxon>
        <taxon>Senegalia</taxon>
    </lineage>
</organism>
<evidence type="ECO:0000313" key="2">
    <source>
        <dbReference type="EMBL" id="NBI07039.1"/>
    </source>
</evidence>
<evidence type="ECO:0000313" key="3">
    <source>
        <dbReference type="Proteomes" id="UP000467132"/>
    </source>
</evidence>
<dbReference type="Pfam" id="PF04230">
    <property type="entry name" value="PS_pyruv_trans"/>
    <property type="match status" value="1"/>
</dbReference>
<dbReference type="AlphaFoldDB" id="A0A845QZ46"/>
<name>A0A845QZ46_9CLOT</name>
<keyword evidence="3" id="KW-1185">Reference proteome</keyword>
<accession>A0A845QZ46</accession>
<sequence>MKKQLKIGVTGPISEVNFGDYAMFVNNFYELNADKIYIFSYNKGFSEKIRDDYCKNMNIDTIEVKLKDNKNNILYNEEENKPKVGFLPFNYPTETPLDILNRIDNLSEMQKAIRDMDILIVNGGGYFNHLWNNSLWRSDMLKKIIAPILLASQMRKKIYFTGNGYGPFDQSEEFFNYTFNYLRNTTYGVRDRMYSKKYLEKIGIESDKIHFIPDDLFFINDRILDIPSSNVDNLLKNKRYILMELYYPLEEIKKYRDILKRFSDNIHKRYGLSIIFVPFDFERGGTWQGEYLAEQLDNFYMYDLSDSGYLPIQDIHNLVKNAELVICNRYHAFVLSIALGTPVINLIKKVCDDHRYYFNKNYGLLEYTFSGLDFNEMDYIKIDLDDALKAIEEDFDVIVRKQKELYFTKEYSSNKEMLKKLRVDYFSKIQLEE</sequence>
<evidence type="ECO:0000259" key="1">
    <source>
        <dbReference type="Pfam" id="PF04230"/>
    </source>
</evidence>
<reference evidence="2 3" key="1">
    <citation type="submission" date="2018-08" db="EMBL/GenBank/DDBJ databases">
        <title>Murine metabolic-syndrome-specific gut microbial biobank.</title>
        <authorList>
            <person name="Liu C."/>
        </authorList>
    </citation>
    <scope>NUCLEOTIDE SEQUENCE [LARGE SCALE GENOMIC DNA]</scope>
    <source>
        <strain evidence="2 3">583</strain>
    </source>
</reference>
<gene>
    <name evidence="2" type="ORF">D3Z33_09255</name>
</gene>
<dbReference type="PANTHER" id="PTHR36836:SF1">
    <property type="entry name" value="COLANIC ACID BIOSYNTHESIS PROTEIN WCAK"/>
    <property type="match status" value="1"/>
</dbReference>
<keyword evidence="2" id="KW-0808">Transferase</keyword>
<comment type="caution">
    <text evidence="2">The sequence shown here is derived from an EMBL/GenBank/DDBJ whole genome shotgun (WGS) entry which is preliminary data.</text>
</comment>
<proteinExistence type="predicted"/>